<dbReference type="InterPro" id="IPR015424">
    <property type="entry name" value="PyrdxlP-dep_Trfase"/>
</dbReference>
<gene>
    <name evidence="4" type="ORF">J2Z43_002746</name>
</gene>
<dbReference type="SUPFAM" id="SSF53383">
    <property type="entry name" value="PLP-dependent transferases"/>
    <property type="match status" value="1"/>
</dbReference>
<dbReference type="InterPro" id="IPR015421">
    <property type="entry name" value="PyrdxlP-dep_Trfase_major"/>
</dbReference>
<dbReference type="InterPro" id="IPR015422">
    <property type="entry name" value="PyrdxlP-dep_Trfase_small"/>
</dbReference>
<dbReference type="RefSeq" id="WP_209457627.1">
    <property type="nucleotide sequence ID" value="NZ_BAAACS010000005.1"/>
</dbReference>
<dbReference type="Pfam" id="PF00155">
    <property type="entry name" value="Aminotran_1_2"/>
    <property type="match status" value="1"/>
</dbReference>
<evidence type="ECO:0000313" key="5">
    <source>
        <dbReference type="Proteomes" id="UP000767291"/>
    </source>
</evidence>
<organism evidence="4 5">
    <name type="scientific">Metaclostridioides mangenotii</name>
    <dbReference type="NCBI Taxonomy" id="1540"/>
    <lineage>
        <taxon>Bacteria</taxon>
        <taxon>Bacillati</taxon>
        <taxon>Bacillota</taxon>
        <taxon>Clostridia</taxon>
        <taxon>Peptostreptococcales</taxon>
        <taxon>Peptostreptococcaceae</taxon>
        <taxon>Metaclostridioides</taxon>
    </lineage>
</organism>
<dbReference type="PANTHER" id="PTHR42885:SF1">
    <property type="entry name" value="THREONINE-PHOSPHATE DECARBOXYLASE"/>
    <property type="match status" value="1"/>
</dbReference>
<dbReference type="InterPro" id="IPR004839">
    <property type="entry name" value="Aminotransferase_I/II_large"/>
</dbReference>
<evidence type="ECO:0000259" key="3">
    <source>
        <dbReference type="Pfam" id="PF00155"/>
    </source>
</evidence>
<keyword evidence="2" id="KW-0663">Pyridoxal phosphate</keyword>
<sequence>MKDLGHGADINSLARFYNKDPREIIDFSSNINPNIIKDLEKHVYEGFKLCKSYPDIDYQNLRNNLSDYLDVDSKYIIPGNGATEIIYLLMKSIGKRLAVLNPTFSEYGRSAYLNGLDVLDLYLDKDQGFRVDINQIVENLDRFDSLFICNPNNPSGNVQDILKLMDLLHKNNKLLIVDETFMEFVGDEQDYSLLKYVENNKNLFIIKAATKFFGLPGLRLGYGITSNKEILERIYKFKEPWTINTIADHLSNYIFSDKGYIQQSKIGGRLEREFLLERLKGIENLEVYDSDTNFILIELINKKSYQVKVEMFKDHSILIRDASNFKGLDDSYIRIAVKSREDNLRIIKSLERVVG</sequence>
<proteinExistence type="predicted"/>
<dbReference type="GO" id="GO:0048472">
    <property type="term" value="F:threonine-phosphate decarboxylase activity"/>
    <property type="evidence" value="ECO:0007669"/>
    <property type="project" value="UniProtKB-EC"/>
</dbReference>
<dbReference type="Gene3D" id="3.90.1150.10">
    <property type="entry name" value="Aspartate Aminotransferase, domain 1"/>
    <property type="match status" value="1"/>
</dbReference>
<dbReference type="EC" id="4.1.1.81" evidence="4"/>
<keyword evidence="5" id="KW-1185">Reference proteome</keyword>
<dbReference type="Gene3D" id="3.40.640.10">
    <property type="entry name" value="Type I PLP-dependent aspartate aminotransferase-like (Major domain)"/>
    <property type="match status" value="1"/>
</dbReference>
<dbReference type="Proteomes" id="UP000767291">
    <property type="component" value="Unassembled WGS sequence"/>
</dbReference>
<evidence type="ECO:0000313" key="4">
    <source>
        <dbReference type="EMBL" id="MBP1856294.1"/>
    </source>
</evidence>
<name>A0ABS4EEC6_9FIRM</name>
<feature type="domain" description="Aminotransferase class I/classII large" evidence="3">
    <location>
        <begin position="24"/>
        <end position="349"/>
    </location>
</feature>
<dbReference type="EMBL" id="JAGGJX010000008">
    <property type="protein sequence ID" value="MBP1856294.1"/>
    <property type="molecule type" value="Genomic_DNA"/>
</dbReference>
<dbReference type="PANTHER" id="PTHR42885">
    <property type="entry name" value="HISTIDINOL-PHOSPHATE AMINOTRANSFERASE-RELATED"/>
    <property type="match status" value="1"/>
</dbReference>
<protein>
    <submittedName>
        <fullName evidence="4">Threonine-phosphate decarboxylase</fullName>
        <ecNumber evidence="4">4.1.1.81</ecNumber>
    </submittedName>
</protein>
<accession>A0ABS4EEC6</accession>
<evidence type="ECO:0000256" key="1">
    <source>
        <dbReference type="ARBA" id="ARBA00001933"/>
    </source>
</evidence>
<keyword evidence="4" id="KW-0456">Lyase</keyword>
<comment type="cofactor">
    <cofactor evidence="1">
        <name>pyridoxal 5'-phosphate</name>
        <dbReference type="ChEBI" id="CHEBI:597326"/>
    </cofactor>
</comment>
<evidence type="ECO:0000256" key="2">
    <source>
        <dbReference type="ARBA" id="ARBA00022898"/>
    </source>
</evidence>
<dbReference type="CDD" id="cd00609">
    <property type="entry name" value="AAT_like"/>
    <property type="match status" value="1"/>
</dbReference>
<reference evidence="4 5" key="1">
    <citation type="submission" date="2021-03" db="EMBL/GenBank/DDBJ databases">
        <title>Genomic Encyclopedia of Type Strains, Phase IV (KMG-IV): sequencing the most valuable type-strain genomes for metagenomic binning, comparative biology and taxonomic classification.</title>
        <authorList>
            <person name="Goeker M."/>
        </authorList>
    </citation>
    <scope>NUCLEOTIDE SEQUENCE [LARGE SCALE GENOMIC DNA]</scope>
    <source>
        <strain evidence="4 5">DSM 1289</strain>
    </source>
</reference>
<comment type="caution">
    <text evidence="4">The sequence shown here is derived from an EMBL/GenBank/DDBJ whole genome shotgun (WGS) entry which is preliminary data.</text>
</comment>